<keyword evidence="1" id="KW-0472">Membrane</keyword>
<feature type="transmembrane region" description="Helical" evidence="1">
    <location>
        <begin position="186"/>
        <end position="209"/>
    </location>
</feature>
<organism evidence="3">
    <name type="scientific">marine sediment metagenome</name>
    <dbReference type="NCBI Taxonomy" id="412755"/>
    <lineage>
        <taxon>unclassified sequences</taxon>
        <taxon>metagenomes</taxon>
        <taxon>ecological metagenomes</taxon>
    </lineage>
</organism>
<reference evidence="3" key="1">
    <citation type="journal article" date="2015" name="Nature">
        <title>Complex archaea that bridge the gap between prokaryotes and eukaryotes.</title>
        <authorList>
            <person name="Spang A."/>
            <person name="Saw J.H."/>
            <person name="Jorgensen S.L."/>
            <person name="Zaremba-Niedzwiedzka K."/>
            <person name="Martijn J."/>
            <person name="Lind A.E."/>
            <person name="van Eijk R."/>
            <person name="Schleper C."/>
            <person name="Guy L."/>
            <person name="Ettema T.J."/>
        </authorList>
    </citation>
    <scope>NUCLEOTIDE SEQUENCE</scope>
</reference>
<feature type="transmembrane region" description="Helical" evidence="1">
    <location>
        <begin position="215"/>
        <end position="238"/>
    </location>
</feature>
<feature type="transmembrane region" description="Helical" evidence="1">
    <location>
        <begin position="146"/>
        <end position="165"/>
    </location>
</feature>
<feature type="transmembrane region" description="Helical" evidence="1">
    <location>
        <begin position="527"/>
        <end position="545"/>
    </location>
</feature>
<dbReference type="InterPro" id="IPR050327">
    <property type="entry name" value="Proton-linked_MCT"/>
</dbReference>
<feature type="transmembrane region" description="Helical" evidence="1">
    <location>
        <begin position="463"/>
        <end position="482"/>
    </location>
</feature>
<dbReference type="CDD" id="cd17353">
    <property type="entry name" value="MFS_OFA_like"/>
    <property type="match status" value="1"/>
</dbReference>
<dbReference type="InterPro" id="IPR020846">
    <property type="entry name" value="MFS_dom"/>
</dbReference>
<evidence type="ECO:0000256" key="1">
    <source>
        <dbReference type="SAM" id="Phobius"/>
    </source>
</evidence>
<dbReference type="InterPro" id="IPR036259">
    <property type="entry name" value="MFS_trans_sf"/>
</dbReference>
<feature type="transmembrane region" description="Helical" evidence="1">
    <location>
        <begin position="388"/>
        <end position="412"/>
    </location>
</feature>
<feature type="transmembrane region" description="Helical" evidence="1">
    <location>
        <begin position="323"/>
        <end position="343"/>
    </location>
</feature>
<evidence type="ECO:0000313" key="3">
    <source>
        <dbReference type="EMBL" id="KKN91895.1"/>
    </source>
</evidence>
<protein>
    <recommendedName>
        <fullName evidence="2">Major facilitator superfamily (MFS) profile domain-containing protein</fullName>
    </recommendedName>
</protein>
<name>A0A0F9UFB5_9ZZZZ</name>
<feature type="transmembrane region" description="Helical" evidence="1">
    <location>
        <begin position="280"/>
        <end position="303"/>
    </location>
</feature>
<feature type="domain" description="Major facilitator superfamily (MFS) profile" evidence="2">
    <location>
        <begin position="37"/>
        <end position="487"/>
    </location>
</feature>
<comment type="caution">
    <text evidence="3">The sequence shown here is derived from an EMBL/GenBank/DDBJ whole genome shotgun (WGS) entry which is preliminary data.</text>
</comment>
<dbReference type="AlphaFoldDB" id="A0A0F9UFB5"/>
<proteinExistence type="predicted"/>
<feature type="transmembrane region" description="Helical" evidence="1">
    <location>
        <begin position="121"/>
        <end position="140"/>
    </location>
</feature>
<dbReference type="GO" id="GO:0022857">
    <property type="term" value="F:transmembrane transporter activity"/>
    <property type="evidence" value="ECO:0007669"/>
    <property type="project" value="InterPro"/>
</dbReference>
<sequence>MSDAIALEGDLPQAAFLSKERIIAEPGFNRWLVPPAALAIHLCIGMAYGFSVFWLPLSQAVGIDAPLACNPDMGFFAAMTATDCDWPISMMGWIYTLFFVFLGCAAAALGGWLEHAGPRKAGLVSAVFWCGGLLISAFGIYSHQIWLLWLGAGVIGGIGLGLGYISPVSTLIKWFPDKRGMATGMAIMGFGGGAMIGAPLAAGLMSYFAGPDGVGAWQTLVVMALIYFVFMVGGALTYRIPPTGWKPAGWKQPESKAGNKMITHRHVHVSVAWKTPQFALIWAALCLNVSAGIGIIGMASPLLQEVFAGQLLGNSLSYNELNAVQLGQIAAIAAGFTGLLSLFNIGGRFFWASISDYIGRKGTYFVFFGLGFALYASVPLLAEWGSLALFVLAFGIILSMYGGGFSTVPAYLADMFGTQMVGAIHGRLLTAWAAAGIVGPVLVNYLREYQLSIGVERAAAYDITLYILAGLLILGFICNALVRPVADRHFMTEAQLKKEQNVSHDKTASGSVSLEWAPDPATRPVTIAAWIAVGVPLALGIWFTLQKTLPLFY</sequence>
<dbReference type="Gene3D" id="1.20.1250.20">
    <property type="entry name" value="MFS general substrate transporter like domains"/>
    <property type="match status" value="2"/>
</dbReference>
<dbReference type="PANTHER" id="PTHR11360:SF317">
    <property type="entry name" value="MAJOR FACILITATOR SUPERFAMILY (MFS) PROFILE DOMAIN-CONTAINING PROTEIN-RELATED"/>
    <property type="match status" value="1"/>
</dbReference>
<gene>
    <name evidence="3" type="ORF">LCGC14_0213700</name>
</gene>
<feature type="transmembrane region" description="Helical" evidence="1">
    <location>
        <begin position="31"/>
        <end position="55"/>
    </location>
</feature>
<dbReference type="SUPFAM" id="SSF103473">
    <property type="entry name" value="MFS general substrate transporter"/>
    <property type="match status" value="1"/>
</dbReference>
<accession>A0A0F9UFB5</accession>
<dbReference type="Pfam" id="PF07690">
    <property type="entry name" value="MFS_1"/>
    <property type="match status" value="1"/>
</dbReference>
<evidence type="ECO:0000259" key="2">
    <source>
        <dbReference type="PROSITE" id="PS50850"/>
    </source>
</evidence>
<dbReference type="InterPro" id="IPR011701">
    <property type="entry name" value="MFS"/>
</dbReference>
<feature type="transmembrane region" description="Helical" evidence="1">
    <location>
        <begin position="93"/>
        <end position="114"/>
    </location>
</feature>
<feature type="transmembrane region" description="Helical" evidence="1">
    <location>
        <begin position="364"/>
        <end position="382"/>
    </location>
</feature>
<keyword evidence="1" id="KW-0812">Transmembrane</keyword>
<dbReference type="PROSITE" id="PS50850">
    <property type="entry name" value="MFS"/>
    <property type="match status" value="1"/>
</dbReference>
<dbReference type="PANTHER" id="PTHR11360">
    <property type="entry name" value="MONOCARBOXYLATE TRANSPORTER"/>
    <property type="match status" value="1"/>
</dbReference>
<dbReference type="EMBL" id="LAZR01000099">
    <property type="protein sequence ID" value="KKN91895.1"/>
    <property type="molecule type" value="Genomic_DNA"/>
</dbReference>
<feature type="transmembrane region" description="Helical" evidence="1">
    <location>
        <begin position="424"/>
        <end position="443"/>
    </location>
</feature>
<keyword evidence="1" id="KW-1133">Transmembrane helix</keyword>